<dbReference type="Proteomes" id="UP000004508">
    <property type="component" value="Unassembled WGS sequence"/>
</dbReference>
<evidence type="ECO:0008006" key="3">
    <source>
        <dbReference type="Google" id="ProtNLM"/>
    </source>
</evidence>
<name>D6TI85_KTERA</name>
<accession>D6TI85</accession>
<dbReference type="RefSeq" id="WP_007905524.1">
    <property type="nucleotide sequence ID" value="NZ_ADVG01000001.1"/>
</dbReference>
<organism evidence="1 2">
    <name type="scientific">Ktedonobacter racemifer DSM 44963</name>
    <dbReference type="NCBI Taxonomy" id="485913"/>
    <lineage>
        <taxon>Bacteria</taxon>
        <taxon>Bacillati</taxon>
        <taxon>Chloroflexota</taxon>
        <taxon>Ktedonobacteria</taxon>
        <taxon>Ktedonobacterales</taxon>
        <taxon>Ktedonobacteraceae</taxon>
        <taxon>Ktedonobacter</taxon>
    </lineage>
</organism>
<evidence type="ECO:0000313" key="1">
    <source>
        <dbReference type="EMBL" id="EFH89142.1"/>
    </source>
</evidence>
<evidence type="ECO:0000313" key="2">
    <source>
        <dbReference type="Proteomes" id="UP000004508"/>
    </source>
</evidence>
<keyword evidence="2" id="KW-1185">Reference proteome</keyword>
<dbReference type="EMBL" id="ADVG01000001">
    <property type="protein sequence ID" value="EFH89142.1"/>
    <property type="molecule type" value="Genomic_DNA"/>
</dbReference>
<sequence>MTHPISDCIGSIKGLSGSSTNGTITVQIFAHTQQNSQQEVYNVTLIQNTNGQWKIDTMTKKT</sequence>
<proteinExistence type="predicted"/>
<dbReference type="AlphaFoldDB" id="D6TI85"/>
<protein>
    <recommendedName>
        <fullName evidence="3">DUF4878 domain-containing protein</fullName>
    </recommendedName>
</protein>
<dbReference type="InParanoid" id="D6TI85"/>
<comment type="caution">
    <text evidence="1">The sequence shown here is derived from an EMBL/GenBank/DDBJ whole genome shotgun (WGS) entry which is preliminary data.</text>
</comment>
<reference evidence="1 2" key="1">
    <citation type="journal article" date="2011" name="Stand. Genomic Sci.">
        <title>Non-contiguous finished genome sequence and contextual data of the filamentous soil bacterium Ktedonobacter racemifer type strain (SOSP1-21).</title>
        <authorList>
            <person name="Chang Y.J."/>
            <person name="Land M."/>
            <person name="Hauser L."/>
            <person name="Chertkov O."/>
            <person name="Del Rio T.G."/>
            <person name="Nolan M."/>
            <person name="Copeland A."/>
            <person name="Tice H."/>
            <person name="Cheng J.F."/>
            <person name="Lucas S."/>
            <person name="Han C."/>
            <person name="Goodwin L."/>
            <person name="Pitluck S."/>
            <person name="Ivanova N."/>
            <person name="Ovchinikova G."/>
            <person name="Pati A."/>
            <person name="Chen A."/>
            <person name="Palaniappan K."/>
            <person name="Mavromatis K."/>
            <person name="Liolios K."/>
            <person name="Brettin T."/>
            <person name="Fiebig A."/>
            <person name="Rohde M."/>
            <person name="Abt B."/>
            <person name="Goker M."/>
            <person name="Detter J.C."/>
            <person name="Woyke T."/>
            <person name="Bristow J."/>
            <person name="Eisen J.A."/>
            <person name="Markowitz V."/>
            <person name="Hugenholtz P."/>
            <person name="Kyrpides N.C."/>
            <person name="Klenk H.P."/>
            <person name="Lapidus A."/>
        </authorList>
    </citation>
    <scope>NUCLEOTIDE SEQUENCE [LARGE SCALE GENOMIC DNA]</scope>
    <source>
        <strain evidence="2">DSM 44963</strain>
    </source>
</reference>
<gene>
    <name evidence="1" type="ORF">Krac_10678</name>
</gene>